<organism evidence="4 5">
    <name type="scientific">Paenibacillus ginsengarvi</name>
    <dbReference type="NCBI Taxonomy" id="400777"/>
    <lineage>
        <taxon>Bacteria</taxon>
        <taxon>Bacillati</taxon>
        <taxon>Bacillota</taxon>
        <taxon>Bacilli</taxon>
        <taxon>Bacillales</taxon>
        <taxon>Paenibacillaceae</taxon>
        <taxon>Paenibacillus</taxon>
    </lineage>
</organism>
<dbReference type="InterPro" id="IPR055170">
    <property type="entry name" value="GFO_IDH_MocA-like_dom"/>
</dbReference>
<evidence type="ECO:0000313" key="5">
    <source>
        <dbReference type="Proteomes" id="UP000282311"/>
    </source>
</evidence>
<reference evidence="4 5" key="1">
    <citation type="journal article" date="2007" name="Int. J. Syst. Evol. Microbiol.">
        <title>Paenibacillus ginsengarvi sp. nov., isolated from soil from ginseng cultivation.</title>
        <authorList>
            <person name="Yoon M.H."/>
            <person name="Ten L.N."/>
            <person name="Im W.T."/>
        </authorList>
    </citation>
    <scope>NUCLEOTIDE SEQUENCE [LARGE SCALE GENOMIC DNA]</scope>
    <source>
        <strain evidence="4 5">KCTC 13059</strain>
    </source>
</reference>
<accession>A0A3B0CLZ1</accession>
<gene>
    <name evidence="4" type="ORF">D7M11_09435</name>
</gene>
<dbReference type="GO" id="GO:0016491">
    <property type="term" value="F:oxidoreductase activity"/>
    <property type="evidence" value="ECO:0007669"/>
    <property type="project" value="UniProtKB-KW"/>
</dbReference>
<feature type="domain" description="GFO/IDH/MocA-like oxidoreductase" evidence="3">
    <location>
        <begin position="348"/>
        <end position="479"/>
    </location>
</feature>
<proteinExistence type="predicted"/>
<evidence type="ECO:0000256" key="1">
    <source>
        <dbReference type="ARBA" id="ARBA00023002"/>
    </source>
</evidence>
<dbReference type="SUPFAM" id="SSF51735">
    <property type="entry name" value="NAD(P)-binding Rossmann-fold domains"/>
    <property type="match status" value="1"/>
</dbReference>
<keyword evidence="1" id="KW-0560">Oxidoreductase</keyword>
<dbReference type="PANTHER" id="PTHR43818:SF11">
    <property type="entry name" value="BCDNA.GH03377"/>
    <property type="match status" value="1"/>
</dbReference>
<dbReference type="Gene3D" id="3.40.50.720">
    <property type="entry name" value="NAD(P)-binding Rossmann-like Domain"/>
    <property type="match status" value="1"/>
</dbReference>
<dbReference type="GO" id="GO:0000166">
    <property type="term" value="F:nucleotide binding"/>
    <property type="evidence" value="ECO:0007669"/>
    <property type="project" value="InterPro"/>
</dbReference>
<feature type="domain" description="Gfo/Idh/MocA-like oxidoreductase N-terminal" evidence="2">
    <location>
        <begin position="218"/>
        <end position="324"/>
    </location>
</feature>
<sequence length="565" mass="61418">MADGRTGDSYRIVRRKARHRHLVGETARRAHEAVLARLGDAGGRRAITRQQRVCACAAERRIGASGAAANGEIARSVRAEDEPEVQSGARLCGDLFARQAGRRGDRARAAGPYAGSRSVRQLLDRCGVHQYGRRLFLSIFHLFVDGSLPDRRDAYAPAANHCRADRSDCGARGFRIGRHLEGQHRTEARHDRYGAKRDGCDGVFVAERGSGRTMKEKLNVGYVGCGVMGQVYLQAAQSIPFIRSAAVADAVEASARKAAETFGVRSVYTDAQAMFDDPGIDAVVLALPAMARAELAIRAFRAGKHVLTEKPVARSAEEVRALIREKGDRIAGCASSRTRLLDSAAVVARTLAEGKLGTLRIMRCRWQTSARPKPETMPPLWRFSKEVNGGGNLANLGSYMLDYFLGINGWSLEPDTVLARTWTIADSFADHVPAGSDGETLTSSFVSFRNGPVLTIEQGEHYVGEQVHECELIGTDGTLTFSVVPSSSRVVWSRYDGGSIAQEVLWEGQETFSTAHQRVLADFAQAVLTGRQPSTSLERALVVQRIVDGVYLSAQRGEAVRLAAQ</sequence>
<comment type="caution">
    <text evidence="4">The sequence shown here is derived from an EMBL/GenBank/DDBJ whole genome shotgun (WGS) entry which is preliminary data.</text>
</comment>
<evidence type="ECO:0000259" key="3">
    <source>
        <dbReference type="Pfam" id="PF22725"/>
    </source>
</evidence>
<name>A0A3B0CLZ1_9BACL</name>
<dbReference type="EMBL" id="RBAH01000005">
    <property type="protein sequence ID" value="RKN85387.1"/>
    <property type="molecule type" value="Genomic_DNA"/>
</dbReference>
<dbReference type="InterPro" id="IPR050463">
    <property type="entry name" value="Gfo/Idh/MocA_oxidrdct_glycsds"/>
</dbReference>
<dbReference type="SUPFAM" id="SSF55347">
    <property type="entry name" value="Glyceraldehyde-3-phosphate dehydrogenase-like, C-terminal domain"/>
    <property type="match status" value="1"/>
</dbReference>
<dbReference type="Proteomes" id="UP000282311">
    <property type="component" value="Unassembled WGS sequence"/>
</dbReference>
<evidence type="ECO:0000259" key="2">
    <source>
        <dbReference type="Pfam" id="PF01408"/>
    </source>
</evidence>
<dbReference type="Pfam" id="PF01408">
    <property type="entry name" value="GFO_IDH_MocA"/>
    <property type="match status" value="1"/>
</dbReference>
<dbReference type="InterPro" id="IPR000683">
    <property type="entry name" value="Gfo/Idh/MocA-like_OxRdtase_N"/>
</dbReference>
<evidence type="ECO:0000313" key="4">
    <source>
        <dbReference type="EMBL" id="RKN85387.1"/>
    </source>
</evidence>
<dbReference type="Pfam" id="PF22725">
    <property type="entry name" value="GFO_IDH_MocA_C3"/>
    <property type="match status" value="1"/>
</dbReference>
<dbReference type="AlphaFoldDB" id="A0A3B0CLZ1"/>
<dbReference type="PANTHER" id="PTHR43818">
    <property type="entry name" value="BCDNA.GH03377"/>
    <property type="match status" value="1"/>
</dbReference>
<dbReference type="Gene3D" id="3.30.360.10">
    <property type="entry name" value="Dihydrodipicolinate Reductase, domain 2"/>
    <property type="match status" value="1"/>
</dbReference>
<keyword evidence="5" id="KW-1185">Reference proteome</keyword>
<dbReference type="InterPro" id="IPR036291">
    <property type="entry name" value="NAD(P)-bd_dom_sf"/>
</dbReference>
<protein>
    <submittedName>
        <fullName evidence="4">Gfo/Idh/MocA family oxidoreductase</fullName>
    </submittedName>
</protein>